<dbReference type="InterPro" id="IPR019083">
    <property type="entry name" value="SAM_Ribosomal_mS41"/>
</dbReference>
<dbReference type="EMBL" id="JBBBZM010000126">
    <property type="protein sequence ID" value="KAL0633434.1"/>
    <property type="molecule type" value="Genomic_DNA"/>
</dbReference>
<evidence type="ECO:0000256" key="5">
    <source>
        <dbReference type="SAM" id="MobiDB-lite"/>
    </source>
</evidence>
<evidence type="ECO:0000256" key="2">
    <source>
        <dbReference type="ARBA" id="ARBA00010492"/>
    </source>
</evidence>
<feature type="region of interest" description="Disordered" evidence="5">
    <location>
        <begin position="104"/>
        <end position="153"/>
    </location>
</feature>
<proteinExistence type="inferred from homology"/>
<evidence type="ECO:0000313" key="8">
    <source>
        <dbReference type="Proteomes" id="UP001447188"/>
    </source>
</evidence>
<evidence type="ECO:0000256" key="4">
    <source>
        <dbReference type="ARBA" id="ARBA00035129"/>
    </source>
</evidence>
<dbReference type="PANTHER" id="PTHR28235">
    <property type="entry name" value="PROTEIN FYV4, MITOCHONDRIAL"/>
    <property type="match status" value="1"/>
</dbReference>
<evidence type="ECO:0000313" key="7">
    <source>
        <dbReference type="EMBL" id="KAL0633434.1"/>
    </source>
</evidence>
<evidence type="ECO:0000259" key="6">
    <source>
        <dbReference type="SMART" id="SM01238"/>
    </source>
</evidence>
<keyword evidence="3" id="KW-0496">Mitochondrion</keyword>
<dbReference type="PANTHER" id="PTHR28235:SF1">
    <property type="entry name" value="SMALL RIBOSOMAL SUBUNIT PROTEIN MS41"/>
    <property type="match status" value="1"/>
</dbReference>
<dbReference type="Pfam" id="PF09597">
    <property type="entry name" value="SAM_Ribosomal_mS41"/>
    <property type="match status" value="1"/>
</dbReference>
<comment type="similarity">
    <text evidence="2">Belongs to the mitochondrion-specific ribosomal protein mS41 family.</text>
</comment>
<dbReference type="Proteomes" id="UP001447188">
    <property type="component" value="Unassembled WGS sequence"/>
</dbReference>
<feature type="compositionally biased region" description="Basic and acidic residues" evidence="5">
    <location>
        <begin position="114"/>
        <end position="153"/>
    </location>
</feature>
<dbReference type="CDD" id="cd09487">
    <property type="entry name" value="SAM_superfamily"/>
    <property type="match status" value="1"/>
</dbReference>
<comment type="caution">
    <text evidence="7">The sequence shown here is derived from an EMBL/GenBank/DDBJ whole genome shotgun (WGS) entry which is preliminary data.</text>
</comment>
<protein>
    <recommendedName>
        <fullName evidence="4">Small ribosomal subunit protein mS41</fullName>
    </recommendedName>
</protein>
<reference evidence="7 8" key="1">
    <citation type="submission" date="2024-02" db="EMBL/GenBank/DDBJ databases">
        <title>Discinaceae phylogenomics.</title>
        <authorList>
            <person name="Dirks A.C."/>
            <person name="James T.Y."/>
        </authorList>
    </citation>
    <scope>NUCLEOTIDE SEQUENCE [LARGE SCALE GENOMIC DNA]</scope>
    <source>
        <strain evidence="7 8">ACD0624</strain>
    </source>
</reference>
<name>A0ABR3GBX9_9PEZI</name>
<evidence type="ECO:0000256" key="3">
    <source>
        <dbReference type="ARBA" id="ARBA00023128"/>
    </source>
</evidence>
<feature type="domain" description="Small ribosomal subunit protein mS41 SAM" evidence="6">
    <location>
        <begin position="44"/>
        <end position="100"/>
    </location>
</feature>
<organism evidence="7 8">
    <name type="scientific">Discina gigas</name>
    <dbReference type="NCBI Taxonomy" id="1032678"/>
    <lineage>
        <taxon>Eukaryota</taxon>
        <taxon>Fungi</taxon>
        <taxon>Dikarya</taxon>
        <taxon>Ascomycota</taxon>
        <taxon>Pezizomycotina</taxon>
        <taxon>Pezizomycetes</taxon>
        <taxon>Pezizales</taxon>
        <taxon>Discinaceae</taxon>
        <taxon>Discina</taxon>
    </lineage>
</organism>
<comment type="subcellular location">
    <subcellularLocation>
        <location evidence="1">Mitochondrion</location>
    </subcellularLocation>
</comment>
<accession>A0ABR3GBX9</accession>
<gene>
    <name evidence="7" type="primary">FYV4</name>
    <name evidence="7" type="ORF">Q9L58_007688</name>
</gene>
<evidence type="ECO:0000256" key="1">
    <source>
        <dbReference type="ARBA" id="ARBA00004173"/>
    </source>
</evidence>
<sequence>MFTHRLLHSTFSSTRIALLPCVRSIHHSLPPPLIPSATKAIPDVPTFLKRIGRNTIQHEPKFTSWEQFFALTSTQMRELGIEPTRNRRYILHWREAFRMANGELKLKEHKRGKKIDGGERRQKEVRAKRRAEENKDRRAAAESEKEEKEKAYV</sequence>
<keyword evidence="8" id="KW-1185">Reference proteome</keyword>
<dbReference type="SMART" id="SM01238">
    <property type="entry name" value="IGR"/>
    <property type="match status" value="1"/>
</dbReference>
<dbReference type="InterPro" id="IPR039603">
    <property type="entry name" value="Ribosomal_mS41"/>
</dbReference>